<comment type="caution">
    <text evidence="3">The sequence shown here is derived from an EMBL/GenBank/DDBJ whole genome shotgun (WGS) entry which is preliminary data.</text>
</comment>
<dbReference type="Pfam" id="PF08800">
    <property type="entry name" value="BT4734-like_N"/>
    <property type="match status" value="1"/>
</dbReference>
<organism evidence="3 4">
    <name type="scientific">Coprobacter fastidiosus</name>
    <dbReference type="NCBI Taxonomy" id="1099853"/>
    <lineage>
        <taxon>Bacteria</taxon>
        <taxon>Pseudomonadati</taxon>
        <taxon>Bacteroidota</taxon>
        <taxon>Bacteroidia</taxon>
        <taxon>Bacteroidales</taxon>
        <taxon>Barnesiellaceae</taxon>
        <taxon>Coprobacter</taxon>
    </lineage>
</organism>
<evidence type="ECO:0000313" key="3">
    <source>
        <dbReference type="EMBL" id="HBJ08478.1"/>
    </source>
</evidence>
<feature type="domain" description="Primase C-terminal 2" evidence="1">
    <location>
        <begin position="253"/>
        <end position="318"/>
    </location>
</feature>
<evidence type="ECO:0000259" key="2">
    <source>
        <dbReference type="Pfam" id="PF08800"/>
    </source>
</evidence>
<dbReference type="InterPro" id="IPR014907">
    <property type="entry name" value="BT4734-like_N"/>
</dbReference>
<dbReference type="EMBL" id="DNWC01000074">
    <property type="protein sequence ID" value="HBJ08478.1"/>
    <property type="molecule type" value="Genomic_DNA"/>
</dbReference>
<evidence type="ECO:0000313" key="4">
    <source>
        <dbReference type="Proteomes" id="UP000262954"/>
    </source>
</evidence>
<feature type="domain" description="BT4734-like N-terminal" evidence="2">
    <location>
        <begin position="73"/>
        <end position="196"/>
    </location>
</feature>
<dbReference type="Proteomes" id="UP000262954">
    <property type="component" value="Unassembled WGS sequence"/>
</dbReference>
<protein>
    <submittedName>
        <fullName evidence="3">VirE protein</fullName>
    </submittedName>
</protein>
<dbReference type="GO" id="GO:0016817">
    <property type="term" value="F:hydrolase activity, acting on acid anhydrides"/>
    <property type="evidence" value="ECO:0007669"/>
    <property type="project" value="InterPro"/>
</dbReference>
<name>A0A354M1T9_9BACT</name>
<dbReference type="Pfam" id="PF08707">
    <property type="entry name" value="PriCT_2"/>
    <property type="match status" value="1"/>
</dbReference>
<dbReference type="AlphaFoldDB" id="A0A354M1T9"/>
<gene>
    <name evidence="3" type="ORF">DDY73_05680</name>
</gene>
<sequence length="327" mass="38302">MKNEKINYNQKVNNDCVEIIPFTQKVYISAFKNCYTPQPAAYGKLIYWLVMTRFKDRVIAYRKCKDPQKRQAIKRNLPAITPSGLFRGKRCKENLFRHSCMVCIDIDADPNNPRSGTEWHKQIKIIADHFDSLVYGGLSLSGHGIYLIFRIADPTKHWEHLNSLMIEIENLTGLKADRSCMDVTRLRIVSYDRQAYLNTQAKAYSKTVNREYEISLQQIYSERPVSSKTVAERHKTYERVIILIHKLKRKRIDITRNYNEWFDIGCALASEYGVKGLPLFQAVSSLHPNYDPDKCAKQYRQCLKHNYKKIQIATFFYICQKYGVTFK</sequence>
<proteinExistence type="predicted"/>
<accession>A0A354M1T9</accession>
<reference evidence="3 4" key="1">
    <citation type="journal article" date="2018" name="Nat. Biotechnol.">
        <title>A standardized bacterial taxonomy based on genome phylogeny substantially revises the tree of life.</title>
        <authorList>
            <person name="Parks D.H."/>
            <person name="Chuvochina M."/>
            <person name="Waite D.W."/>
            <person name="Rinke C."/>
            <person name="Skarshewski A."/>
            <person name="Chaumeil P.A."/>
            <person name="Hugenholtz P."/>
        </authorList>
    </citation>
    <scope>NUCLEOTIDE SEQUENCE [LARGE SCALE GENOMIC DNA]</scope>
    <source>
        <strain evidence="3">UBA11482</strain>
    </source>
</reference>
<dbReference type="InterPro" id="IPR014819">
    <property type="entry name" value="PriCT_2"/>
</dbReference>
<evidence type="ECO:0000259" key="1">
    <source>
        <dbReference type="Pfam" id="PF08707"/>
    </source>
</evidence>